<dbReference type="EMBL" id="MU118096">
    <property type="protein sequence ID" value="KAF9645297.1"/>
    <property type="molecule type" value="Genomic_DNA"/>
</dbReference>
<protein>
    <submittedName>
        <fullName evidence="1">Utp21-domain-containing protein</fullName>
    </submittedName>
</protein>
<organism evidence="1 2">
    <name type="scientific">Thelephora ganbajun</name>
    <name type="common">Ganba fungus</name>
    <dbReference type="NCBI Taxonomy" id="370292"/>
    <lineage>
        <taxon>Eukaryota</taxon>
        <taxon>Fungi</taxon>
        <taxon>Dikarya</taxon>
        <taxon>Basidiomycota</taxon>
        <taxon>Agaricomycotina</taxon>
        <taxon>Agaricomycetes</taxon>
        <taxon>Thelephorales</taxon>
        <taxon>Thelephoraceae</taxon>
        <taxon>Thelephora</taxon>
    </lineage>
</organism>
<dbReference type="Proteomes" id="UP000886501">
    <property type="component" value="Unassembled WGS sequence"/>
</dbReference>
<sequence>MATEILATDSEARTNERPQKRIRAEDATKRKSTSNRPQLYAPFRALGLVTTHVPFVLQTTSYKGAVDGPRVHILTCLGNSWALWDGGKMTLLFVGSQTPEPITSLAMDGKAVWAATGTVVRKYLRGKEVLTSSNPFEEPVTSLLVFGSQLLALSEEGGRLLIWDTRDGTFQSSIQFEPGFDAVSILHPATYLNKILVASSQGSMQLWNIRTQTCVHKYSASSLLSGSATPASNPAITCLVQSPAIDVVGIGFASGEISVYDIRADERLMRAFMQEGGIRSLAFRSDGTQVLSAAASTGHIAFWDLNSSGKLLHVIRGAHEGAATAIEWIPGQPILVSSGEDNSVKQWLSDSPTTAPRLHKFRSGHHEPPHLIRYYGEDGKQLLTASRDRSLRYTSVVRDSRSFELSQGSLTKKASTLSTPIASLKFPPIVAMSHSTGRAKDWDDIVTAHTDEGFARSWSLLNKKHGKHSFKFDADEKRKGPPIGSVKAVCVSTCGNFCLASTSNGLINMWNMQSGLKRKKFDVGPCPPGVSSRFNVRAASKKQMEYRSVTGLATDASNRLVIASTLDGTINFFDFHTTQLEDTLVLPSTATSILLHRDNGLLAVTCDDHAVRLIDIETRRIVRELKGFRGRVLDVTFSPDSRWLVVASLDSIVRTFDIPTGRLIDAFRTPSVATSLSFSPTNDFLATSHVDSVGVFLWANRAQYAEVSFQTVTDTDIEDIGLPTMQEDNDEDAPVADGLFGFAMSDFIGPQSLDSSQRVEDVFASPDQLAGELATLTLLPRSRWQTLLKLEIIQQRNKPKEPPKPLEKAPFFLPTLPGVEHRFAVQEKTDKVETEKKSTKRLRNTTTEAESTFLQKLREESTSGSYDEFFNYAKTLTPAAMDLEIRSLVTIEDLQSFMVALIQRLRSRRDFEAVQTYQNVFLRIHGEVLVANPELLETMNRLLFVQKAESDRVLDLVASSLGTLEFVREVL</sequence>
<accession>A0ACB6Z6W3</accession>
<evidence type="ECO:0000313" key="1">
    <source>
        <dbReference type="EMBL" id="KAF9645297.1"/>
    </source>
</evidence>
<reference evidence="1" key="1">
    <citation type="submission" date="2019-10" db="EMBL/GenBank/DDBJ databases">
        <authorList>
            <consortium name="DOE Joint Genome Institute"/>
            <person name="Kuo A."/>
            <person name="Miyauchi S."/>
            <person name="Kiss E."/>
            <person name="Drula E."/>
            <person name="Kohler A."/>
            <person name="Sanchez-Garcia M."/>
            <person name="Andreopoulos B."/>
            <person name="Barry K.W."/>
            <person name="Bonito G."/>
            <person name="Buee M."/>
            <person name="Carver A."/>
            <person name="Chen C."/>
            <person name="Cichocki N."/>
            <person name="Clum A."/>
            <person name="Culley D."/>
            <person name="Crous P.W."/>
            <person name="Fauchery L."/>
            <person name="Girlanda M."/>
            <person name="Hayes R."/>
            <person name="Keri Z."/>
            <person name="Labutti K."/>
            <person name="Lipzen A."/>
            <person name="Lombard V."/>
            <person name="Magnuson J."/>
            <person name="Maillard F."/>
            <person name="Morin E."/>
            <person name="Murat C."/>
            <person name="Nolan M."/>
            <person name="Ohm R."/>
            <person name="Pangilinan J."/>
            <person name="Pereira M."/>
            <person name="Perotto S."/>
            <person name="Peter M."/>
            <person name="Riley R."/>
            <person name="Sitrit Y."/>
            <person name="Stielow B."/>
            <person name="Szollosi G."/>
            <person name="Zifcakova L."/>
            <person name="Stursova M."/>
            <person name="Spatafora J.W."/>
            <person name="Tedersoo L."/>
            <person name="Vaario L.-M."/>
            <person name="Yamada A."/>
            <person name="Yan M."/>
            <person name="Wang P."/>
            <person name="Xu J."/>
            <person name="Bruns T."/>
            <person name="Baldrian P."/>
            <person name="Vilgalys R."/>
            <person name="Henrissat B."/>
            <person name="Grigoriev I.V."/>
            <person name="Hibbett D."/>
            <person name="Nagy L.G."/>
            <person name="Martin F.M."/>
        </authorList>
    </citation>
    <scope>NUCLEOTIDE SEQUENCE</scope>
    <source>
        <strain evidence="1">P2</strain>
    </source>
</reference>
<reference evidence="1" key="2">
    <citation type="journal article" date="2020" name="Nat. Commun.">
        <title>Large-scale genome sequencing of mycorrhizal fungi provides insights into the early evolution of symbiotic traits.</title>
        <authorList>
            <person name="Miyauchi S."/>
            <person name="Kiss E."/>
            <person name="Kuo A."/>
            <person name="Drula E."/>
            <person name="Kohler A."/>
            <person name="Sanchez-Garcia M."/>
            <person name="Morin E."/>
            <person name="Andreopoulos B."/>
            <person name="Barry K.W."/>
            <person name="Bonito G."/>
            <person name="Buee M."/>
            <person name="Carver A."/>
            <person name="Chen C."/>
            <person name="Cichocki N."/>
            <person name="Clum A."/>
            <person name="Culley D."/>
            <person name="Crous P.W."/>
            <person name="Fauchery L."/>
            <person name="Girlanda M."/>
            <person name="Hayes R.D."/>
            <person name="Keri Z."/>
            <person name="LaButti K."/>
            <person name="Lipzen A."/>
            <person name="Lombard V."/>
            <person name="Magnuson J."/>
            <person name="Maillard F."/>
            <person name="Murat C."/>
            <person name="Nolan M."/>
            <person name="Ohm R.A."/>
            <person name="Pangilinan J."/>
            <person name="Pereira M.F."/>
            <person name="Perotto S."/>
            <person name="Peter M."/>
            <person name="Pfister S."/>
            <person name="Riley R."/>
            <person name="Sitrit Y."/>
            <person name="Stielow J.B."/>
            <person name="Szollosi G."/>
            <person name="Zifcakova L."/>
            <person name="Stursova M."/>
            <person name="Spatafora J.W."/>
            <person name="Tedersoo L."/>
            <person name="Vaario L.M."/>
            <person name="Yamada A."/>
            <person name="Yan M."/>
            <person name="Wang P."/>
            <person name="Xu J."/>
            <person name="Bruns T."/>
            <person name="Baldrian P."/>
            <person name="Vilgalys R."/>
            <person name="Dunand C."/>
            <person name="Henrissat B."/>
            <person name="Grigoriev I.V."/>
            <person name="Hibbett D."/>
            <person name="Nagy L.G."/>
            <person name="Martin F.M."/>
        </authorList>
    </citation>
    <scope>NUCLEOTIDE SEQUENCE</scope>
    <source>
        <strain evidence="1">P2</strain>
    </source>
</reference>
<comment type="caution">
    <text evidence="1">The sequence shown here is derived from an EMBL/GenBank/DDBJ whole genome shotgun (WGS) entry which is preliminary data.</text>
</comment>
<name>A0ACB6Z6W3_THEGA</name>
<gene>
    <name evidence="1" type="ORF">BDM02DRAFT_3156925</name>
</gene>
<keyword evidence="2" id="KW-1185">Reference proteome</keyword>
<evidence type="ECO:0000313" key="2">
    <source>
        <dbReference type="Proteomes" id="UP000886501"/>
    </source>
</evidence>
<proteinExistence type="predicted"/>